<feature type="region of interest" description="Disordered" evidence="1">
    <location>
        <begin position="151"/>
        <end position="176"/>
    </location>
</feature>
<evidence type="ECO:0000313" key="3">
    <source>
        <dbReference type="Proteomes" id="UP000199025"/>
    </source>
</evidence>
<gene>
    <name evidence="2" type="ORF">SAMN05421835_11317</name>
</gene>
<dbReference type="AlphaFoldDB" id="A0A1I3WH39"/>
<sequence>MSEIFPGRWTARLDSGSPDDTGVVLFLIGMRVNKWWRVDQYVWVFLAMARMLRHLAEHPEAGMIRARNWLGRTTMQVGYWRSLEHLVAFAADNDAPHAPAWRRYYRRASQSGAVGVWHETYLVGPGSFEAIYANMPLFGLAEAVGHAKVDRTTSSSRQRVARGRVSRQTAEAHAAR</sequence>
<dbReference type="EMBL" id="FORP01000013">
    <property type="protein sequence ID" value="SFK06710.1"/>
    <property type="molecule type" value="Genomic_DNA"/>
</dbReference>
<dbReference type="OrthoDB" id="7566033at2"/>
<keyword evidence="3" id="KW-1185">Reference proteome</keyword>
<dbReference type="Pfam" id="PF13826">
    <property type="entry name" value="Monooxy_af470-like"/>
    <property type="match status" value="1"/>
</dbReference>
<evidence type="ECO:0000256" key="1">
    <source>
        <dbReference type="SAM" id="MobiDB-lite"/>
    </source>
</evidence>
<dbReference type="Proteomes" id="UP000199025">
    <property type="component" value="Unassembled WGS sequence"/>
</dbReference>
<evidence type="ECO:0008006" key="4">
    <source>
        <dbReference type="Google" id="ProtNLM"/>
    </source>
</evidence>
<accession>A0A1I3WH39</accession>
<reference evidence="2 3" key="1">
    <citation type="submission" date="2016-10" db="EMBL/GenBank/DDBJ databases">
        <authorList>
            <person name="de Groot N.N."/>
        </authorList>
    </citation>
    <scope>NUCLEOTIDE SEQUENCE [LARGE SCALE GENOMIC DNA]</scope>
    <source>
        <strain evidence="2 3">DSM 44468</strain>
    </source>
</reference>
<evidence type="ECO:0000313" key="2">
    <source>
        <dbReference type="EMBL" id="SFK06710.1"/>
    </source>
</evidence>
<name>A0A1I3WH39_9PSEU</name>
<dbReference type="InterPro" id="IPR025444">
    <property type="entry name" value="Monooxy_af470"/>
</dbReference>
<protein>
    <recommendedName>
        <fullName evidence="4">DUF4188 domain-containing protein</fullName>
    </recommendedName>
</protein>
<dbReference type="RefSeq" id="WP_091510419.1">
    <property type="nucleotide sequence ID" value="NZ_CBDRCA010000001.1"/>
</dbReference>
<dbReference type="STRING" id="115433.SAMN05421835_11317"/>
<organism evidence="2 3">
    <name type="scientific">Amycolatopsis sacchari</name>
    <dbReference type="NCBI Taxonomy" id="115433"/>
    <lineage>
        <taxon>Bacteria</taxon>
        <taxon>Bacillati</taxon>
        <taxon>Actinomycetota</taxon>
        <taxon>Actinomycetes</taxon>
        <taxon>Pseudonocardiales</taxon>
        <taxon>Pseudonocardiaceae</taxon>
        <taxon>Amycolatopsis</taxon>
    </lineage>
</organism>
<proteinExistence type="predicted"/>